<dbReference type="OrthoDB" id="2472181at2"/>
<dbReference type="InterPro" id="IPR036736">
    <property type="entry name" value="ACP-like_sf"/>
</dbReference>
<dbReference type="InterPro" id="IPR010071">
    <property type="entry name" value="AA_adenyl_dom"/>
</dbReference>
<evidence type="ECO:0000259" key="5">
    <source>
        <dbReference type="PROSITE" id="PS50075"/>
    </source>
</evidence>
<dbReference type="InterPro" id="IPR029058">
    <property type="entry name" value="AB_hydrolase_fold"/>
</dbReference>
<name>A0A540VXQ0_9ACTN</name>
<dbReference type="InterPro" id="IPR006162">
    <property type="entry name" value="Ppantetheine_attach_site"/>
</dbReference>
<dbReference type="NCBIfam" id="TIGR01733">
    <property type="entry name" value="AA-adenyl-dom"/>
    <property type="match status" value="1"/>
</dbReference>
<dbReference type="Pfam" id="PF00501">
    <property type="entry name" value="AMP-binding"/>
    <property type="match status" value="1"/>
</dbReference>
<dbReference type="InterPro" id="IPR025110">
    <property type="entry name" value="AMP-bd_C"/>
</dbReference>
<dbReference type="Proteomes" id="UP000319103">
    <property type="component" value="Unassembled WGS sequence"/>
</dbReference>
<evidence type="ECO:0000256" key="3">
    <source>
        <dbReference type="ARBA" id="ARBA00022553"/>
    </source>
</evidence>
<gene>
    <name evidence="6" type="ORF">E6W39_03870</name>
</gene>
<proteinExistence type="predicted"/>
<dbReference type="PROSITE" id="PS00012">
    <property type="entry name" value="PHOSPHOPANTETHEINE"/>
    <property type="match status" value="1"/>
</dbReference>
<dbReference type="FunFam" id="3.40.50.12780:FF:000012">
    <property type="entry name" value="Non-ribosomal peptide synthetase"/>
    <property type="match status" value="1"/>
</dbReference>
<dbReference type="GO" id="GO:0044550">
    <property type="term" value="P:secondary metabolite biosynthetic process"/>
    <property type="evidence" value="ECO:0007669"/>
    <property type="project" value="TreeGrafter"/>
</dbReference>
<dbReference type="GO" id="GO:0008610">
    <property type="term" value="P:lipid biosynthetic process"/>
    <property type="evidence" value="ECO:0007669"/>
    <property type="project" value="UniProtKB-ARBA"/>
</dbReference>
<dbReference type="Gene3D" id="2.30.38.10">
    <property type="entry name" value="Luciferase, Domain 3"/>
    <property type="match status" value="1"/>
</dbReference>
<dbReference type="PROSITE" id="PS50075">
    <property type="entry name" value="CARRIER"/>
    <property type="match status" value="1"/>
</dbReference>
<evidence type="ECO:0000256" key="1">
    <source>
        <dbReference type="ARBA" id="ARBA00001957"/>
    </source>
</evidence>
<dbReference type="Pfam" id="PF00550">
    <property type="entry name" value="PP-binding"/>
    <property type="match status" value="1"/>
</dbReference>
<dbReference type="AlphaFoldDB" id="A0A540VXQ0"/>
<sequence>MGGARHPGAGRPVPRARPHPGDDLRARRRPGGGRSTVTPPRTPNAQANAQEGTMTNLVRLSKSQQQLWFAEQLGAHPAGYLVPLPLRLTGPLDVGSLRSALSALVARHELLRTSFRLVDGEPCGVVRSADQFSLATEDAADAPDRRSIEDHVLAEATAPLDVADGLPIRARLIRLADELHLLFVTVHHLAFDDWSRNVLYAELAELYNAAVTGRAADLAPLEISYAQFAAAQEDAARAESTSEHLDYWRQQLAGLDPFELLPELPRPAHRSGAGDVTGFVIPRPEAERLAELGRSVGATPAMVLFAACQIVLRQYTGRDDVTVGTAAAAREAAETASMIGPLLTMLVLRGDTSGDPTFAESVERMRDLVLDAFEHAEVPFPLLVEELAPERDPSRTPLFQIIVGYGSGRRFAPDLAGLTVTELPVPGVGSKYDLGIWFDHRVDGAIAVDVAWDVSLYRPETMRRFASHLKTVLSQVAEDAQRRIGDLAPAFEARRTLARFSVGPDRPAAETALHERFSAQAGDTPDAVALVLPDGTATTFAQLNRQANRIAHRLRASGVGPETLVGVHAERSTELVAALYGVLKAGGAYVPLDPEHPRDRLADLIEDTAVPVILTQGRIAEALPPTDALILDLDDPAQWAAWPDSDPAAPCDLDNIAYTISTSGSTGRPKSVVLSHRNAVERLDWLQARYPLQPDDAFLQRSSLSFDASVLEFFWPLTVGARLVLPSRDGHKDTGYLRDLIRTQGVTAAQFVPSMLSVLLTERGIEECTTLRLAVACGEEVPVATAQELLRTLPGCELYNGYGPTEATVCVNWWQCTPETLTDLSAVPLGTPFGNTATHILDADLRPVPPGAVGELFIGGTGVARGYLNRPGLTAERFLPDPFSARPGARLYRTGDLVRLRPDGESLDFLGRADHQVKVRGFRIELGEIDATLCAHPGVRECATTVSAVPPGDSRLVAYVVAAAGALPEPDALRSFAERRLPAHAVPSAVVILPELPRMASGKLNRAALPAPDLSAPGAEDGEPRNALEEWLCGVWCDVLGIAHVGIHDNFFGLGGHSLLAMRMANRIRDDLALDFPMSMLFESRTVAAMAPRLAEFLLDDEAEAHA</sequence>
<organism evidence="6 7">
    <name type="scientific">Kitasatospora acidiphila</name>
    <dbReference type="NCBI Taxonomy" id="2567942"/>
    <lineage>
        <taxon>Bacteria</taxon>
        <taxon>Bacillati</taxon>
        <taxon>Actinomycetota</taxon>
        <taxon>Actinomycetes</taxon>
        <taxon>Kitasatosporales</taxon>
        <taxon>Streptomycetaceae</taxon>
        <taxon>Kitasatospora</taxon>
    </lineage>
</organism>
<dbReference type="PANTHER" id="PTHR45527">
    <property type="entry name" value="NONRIBOSOMAL PEPTIDE SYNTHETASE"/>
    <property type="match status" value="1"/>
</dbReference>
<dbReference type="Gene3D" id="3.30.559.30">
    <property type="entry name" value="Nonribosomal peptide synthetase, condensation domain"/>
    <property type="match status" value="1"/>
</dbReference>
<dbReference type="InterPro" id="IPR000873">
    <property type="entry name" value="AMP-dep_synth/lig_dom"/>
</dbReference>
<dbReference type="GO" id="GO:0017000">
    <property type="term" value="P:antibiotic biosynthetic process"/>
    <property type="evidence" value="ECO:0007669"/>
    <property type="project" value="UniProtKB-ARBA"/>
</dbReference>
<keyword evidence="7" id="KW-1185">Reference proteome</keyword>
<comment type="caution">
    <text evidence="6">The sequence shown here is derived from an EMBL/GenBank/DDBJ whole genome shotgun (WGS) entry which is preliminary data.</text>
</comment>
<dbReference type="InterPro" id="IPR020806">
    <property type="entry name" value="PKS_PP-bd"/>
</dbReference>
<dbReference type="PANTHER" id="PTHR45527:SF1">
    <property type="entry name" value="FATTY ACID SYNTHASE"/>
    <property type="match status" value="1"/>
</dbReference>
<dbReference type="Gene3D" id="3.40.50.980">
    <property type="match status" value="2"/>
</dbReference>
<dbReference type="CDD" id="cd05930">
    <property type="entry name" value="A_NRPS"/>
    <property type="match status" value="1"/>
</dbReference>
<feature type="compositionally biased region" description="Low complexity" evidence="4">
    <location>
        <begin position="1"/>
        <end position="13"/>
    </location>
</feature>
<dbReference type="InterPro" id="IPR023213">
    <property type="entry name" value="CAT-like_dom_sf"/>
</dbReference>
<dbReference type="SMART" id="SM00823">
    <property type="entry name" value="PKS_PP"/>
    <property type="match status" value="1"/>
</dbReference>
<dbReference type="Gene3D" id="3.30.300.30">
    <property type="match status" value="1"/>
</dbReference>
<dbReference type="Pfam" id="PF00668">
    <property type="entry name" value="Condensation"/>
    <property type="match status" value="1"/>
</dbReference>
<feature type="compositionally biased region" description="Polar residues" evidence="4">
    <location>
        <begin position="35"/>
        <end position="49"/>
    </location>
</feature>
<dbReference type="FunFam" id="1.10.1200.10:FF:000005">
    <property type="entry name" value="Nonribosomal peptide synthetase 1"/>
    <property type="match status" value="1"/>
</dbReference>
<protein>
    <submittedName>
        <fullName evidence="6">Amino acid adenylation domain-containing protein</fullName>
    </submittedName>
</protein>
<evidence type="ECO:0000256" key="4">
    <source>
        <dbReference type="SAM" id="MobiDB-lite"/>
    </source>
</evidence>
<reference evidence="6 7" key="1">
    <citation type="submission" date="2019-06" db="EMBL/GenBank/DDBJ databases">
        <title>Description of Kitasatospora acidophila sp. nov. isolated from pine grove soil, and reclassification of Streptomyces novaecaesareae to Kitasatospora novaeceasareae comb. nov.</title>
        <authorList>
            <person name="Kim M.J."/>
        </authorList>
    </citation>
    <scope>NUCLEOTIDE SEQUENCE [LARGE SCALE GENOMIC DNA]</scope>
    <source>
        <strain evidence="6 7">MMS16-CNU292</strain>
    </source>
</reference>
<comment type="cofactor">
    <cofactor evidence="1">
        <name>pantetheine 4'-phosphate</name>
        <dbReference type="ChEBI" id="CHEBI:47942"/>
    </cofactor>
</comment>
<evidence type="ECO:0000313" key="6">
    <source>
        <dbReference type="EMBL" id="TQF01536.1"/>
    </source>
</evidence>
<dbReference type="FunFam" id="2.30.38.10:FF:000001">
    <property type="entry name" value="Non-ribosomal peptide synthetase PvdI"/>
    <property type="match status" value="1"/>
</dbReference>
<dbReference type="Gene3D" id="3.30.559.10">
    <property type="entry name" value="Chloramphenicol acetyltransferase-like domain"/>
    <property type="match status" value="1"/>
</dbReference>
<dbReference type="FunFam" id="3.40.50.980:FF:000001">
    <property type="entry name" value="Non-ribosomal peptide synthetase"/>
    <property type="match status" value="1"/>
</dbReference>
<dbReference type="Gene3D" id="3.40.50.1820">
    <property type="entry name" value="alpha/beta hydrolase"/>
    <property type="match status" value="1"/>
</dbReference>
<dbReference type="CDD" id="cd19531">
    <property type="entry name" value="LCL_NRPS-like"/>
    <property type="match status" value="1"/>
</dbReference>
<keyword evidence="3" id="KW-0597">Phosphoprotein</keyword>
<evidence type="ECO:0000256" key="2">
    <source>
        <dbReference type="ARBA" id="ARBA00022450"/>
    </source>
</evidence>
<feature type="domain" description="Carrier" evidence="5">
    <location>
        <begin position="1023"/>
        <end position="1098"/>
    </location>
</feature>
<dbReference type="Pfam" id="PF13193">
    <property type="entry name" value="AMP-binding_C"/>
    <property type="match status" value="1"/>
</dbReference>
<feature type="region of interest" description="Disordered" evidence="4">
    <location>
        <begin position="1"/>
        <end position="49"/>
    </location>
</feature>
<dbReference type="InterPro" id="IPR009081">
    <property type="entry name" value="PP-bd_ACP"/>
</dbReference>
<evidence type="ECO:0000313" key="7">
    <source>
        <dbReference type="Proteomes" id="UP000319103"/>
    </source>
</evidence>
<dbReference type="GO" id="GO:0043041">
    <property type="term" value="P:amino acid activation for nonribosomal peptide biosynthetic process"/>
    <property type="evidence" value="ECO:0007669"/>
    <property type="project" value="TreeGrafter"/>
</dbReference>
<dbReference type="InterPro" id="IPR001242">
    <property type="entry name" value="Condensation_dom"/>
</dbReference>
<accession>A0A540VXQ0</accession>
<dbReference type="SUPFAM" id="SSF47336">
    <property type="entry name" value="ACP-like"/>
    <property type="match status" value="1"/>
</dbReference>
<dbReference type="SUPFAM" id="SSF52777">
    <property type="entry name" value="CoA-dependent acyltransferases"/>
    <property type="match status" value="2"/>
</dbReference>
<dbReference type="SUPFAM" id="SSF56801">
    <property type="entry name" value="Acetyl-CoA synthetase-like"/>
    <property type="match status" value="1"/>
</dbReference>
<dbReference type="GO" id="GO:0005737">
    <property type="term" value="C:cytoplasm"/>
    <property type="evidence" value="ECO:0007669"/>
    <property type="project" value="TreeGrafter"/>
</dbReference>
<dbReference type="InterPro" id="IPR045851">
    <property type="entry name" value="AMP-bd_C_sf"/>
</dbReference>
<keyword evidence="2" id="KW-0596">Phosphopantetheine</keyword>
<dbReference type="EMBL" id="VIGB01000003">
    <property type="protein sequence ID" value="TQF01536.1"/>
    <property type="molecule type" value="Genomic_DNA"/>
</dbReference>
<dbReference type="GO" id="GO:0003824">
    <property type="term" value="F:catalytic activity"/>
    <property type="evidence" value="ECO:0007669"/>
    <property type="project" value="InterPro"/>
</dbReference>
<dbReference type="GO" id="GO:0031177">
    <property type="term" value="F:phosphopantetheine binding"/>
    <property type="evidence" value="ECO:0007669"/>
    <property type="project" value="InterPro"/>
</dbReference>